<feature type="region of interest" description="Disordered" evidence="1">
    <location>
        <begin position="298"/>
        <end position="321"/>
    </location>
</feature>
<proteinExistence type="predicted"/>
<dbReference type="OrthoDB" id="9796530at2"/>
<evidence type="ECO:0000256" key="1">
    <source>
        <dbReference type="SAM" id="MobiDB-lite"/>
    </source>
</evidence>
<dbReference type="EMBL" id="VAUV01000007">
    <property type="protein sequence ID" value="TLD70703.1"/>
    <property type="molecule type" value="Genomic_DNA"/>
</dbReference>
<dbReference type="Proteomes" id="UP000306196">
    <property type="component" value="Unassembled WGS sequence"/>
</dbReference>
<keyword evidence="4" id="KW-1185">Reference proteome</keyword>
<evidence type="ECO:0000259" key="2">
    <source>
        <dbReference type="Pfam" id="PF14240"/>
    </source>
</evidence>
<gene>
    <name evidence="3" type="ORF">FEM03_10345</name>
</gene>
<protein>
    <submittedName>
        <fullName evidence="3">YHYH protein</fullName>
    </submittedName>
</protein>
<evidence type="ECO:0000313" key="3">
    <source>
        <dbReference type="EMBL" id="TLD70703.1"/>
    </source>
</evidence>
<reference evidence="3 4" key="1">
    <citation type="submission" date="2019-05" db="EMBL/GenBank/DDBJ databases">
        <title>Verrucobacter flavum gen. nov., sp. nov. a new member of the family Verrucomicrobiaceae.</title>
        <authorList>
            <person name="Szuroczki S."/>
            <person name="Abbaszade G."/>
            <person name="Szabo A."/>
            <person name="Felfoldi T."/>
            <person name="Schumann P."/>
            <person name="Boka K."/>
            <person name="Keki Z."/>
            <person name="Toumi M."/>
            <person name="Toth E."/>
        </authorList>
    </citation>
    <scope>NUCLEOTIDE SEQUENCE [LARGE SCALE GENOMIC DNA]</scope>
    <source>
        <strain evidence="3 4">MG-N-17</strain>
    </source>
</reference>
<evidence type="ECO:0000313" key="4">
    <source>
        <dbReference type="Proteomes" id="UP000306196"/>
    </source>
</evidence>
<comment type="caution">
    <text evidence="3">The sequence shown here is derived from an EMBL/GenBank/DDBJ whole genome shotgun (WGS) entry which is preliminary data.</text>
</comment>
<sequence>MLTSTVCPRIDPRLLVLLWLVFFSCWSFLAAHPDHSVNQRGVVKPVPSTQAAPADATVTITIEGDKRVITANGLPDHATGRFPNRDNPHRITAQRYQFTVPLSPVPAPQPVPLVRQPFGIALNGVVFDPGTAETWQNDRDSGWHYEALGSAFSLGLDTNHGHVQPSGAYHYHGIPVALLERLSGGRPGLTLLGWAADGYPIYGRWGYRDARDAATEIVVLRSSYRLKSGLRPTSNGQPGCTYDGVFIEDFEFVAGSGDLDACGGRFGVSPEFPKGTYHYVLTDDFPFVPRLFYGTPDPSFARRGGPGPNNARRPPPRGNAP</sequence>
<dbReference type="InterPro" id="IPR025924">
    <property type="entry name" value="YHYH_dom"/>
</dbReference>
<accession>A0A5R8KEI1</accession>
<organism evidence="3 4">
    <name type="scientific">Phragmitibacter flavus</name>
    <dbReference type="NCBI Taxonomy" id="2576071"/>
    <lineage>
        <taxon>Bacteria</taxon>
        <taxon>Pseudomonadati</taxon>
        <taxon>Verrucomicrobiota</taxon>
        <taxon>Verrucomicrobiia</taxon>
        <taxon>Verrucomicrobiales</taxon>
        <taxon>Verrucomicrobiaceae</taxon>
        <taxon>Phragmitibacter</taxon>
    </lineage>
</organism>
<dbReference type="Pfam" id="PF14240">
    <property type="entry name" value="YHYH"/>
    <property type="match status" value="1"/>
</dbReference>
<feature type="domain" description="YHYH" evidence="2">
    <location>
        <begin position="97"/>
        <end position="294"/>
    </location>
</feature>
<dbReference type="AlphaFoldDB" id="A0A5R8KEI1"/>
<name>A0A5R8KEI1_9BACT</name>